<keyword evidence="2" id="KW-0902">Two-component regulatory system</keyword>
<evidence type="ECO:0000313" key="5">
    <source>
        <dbReference type="EMBL" id="MBC8318051.1"/>
    </source>
</evidence>
<evidence type="ECO:0000259" key="4">
    <source>
        <dbReference type="PROSITE" id="PS50110"/>
    </source>
</evidence>
<proteinExistence type="predicted"/>
<dbReference type="Gene3D" id="3.40.50.2300">
    <property type="match status" value="1"/>
</dbReference>
<keyword evidence="1 3" id="KW-0597">Phosphoprotein</keyword>
<comment type="caution">
    <text evidence="5">The sequence shown here is derived from an EMBL/GenBank/DDBJ whole genome shotgun (WGS) entry which is preliminary data.</text>
</comment>
<dbReference type="InterPro" id="IPR011006">
    <property type="entry name" value="CheY-like_superfamily"/>
</dbReference>
<feature type="domain" description="Response regulatory" evidence="4">
    <location>
        <begin position="3"/>
        <end position="124"/>
    </location>
</feature>
<dbReference type="PROSITE" id="PS50110">
    <property type="entry name" value="RESPONSE_REGULATORY"/>
    <property type="match status" value="1"/>
</dbReference>
<dbReference type="Pfam" id="PF00072">
    <property type="entry name" value="Response_reg"/>
    <property type="match status" value="1"/>
</dbReference>
<evidence type="ECO:0000256" key="3">
    <source>
        <dbReference type="PROSITE-ProRule" id="PRU00169"/>
    </source>
</evidence>
<protein>
    <submittedName>
        <fullName evidence="5">Response regulator</fullName>
    </submittedName>
</protein>
<evidence type="ECO:0000313" key="6">
    <source>
        <dbReference type="Proteomes" id="UP000614424"/>
    </source>
</evidence>
<evidence type="ECO:0000256" key="2">
    <source>
        <dbReference type="ARBA" id="ARBA00023012"/>
    </source>
</evidence>
<organism evidence="5 6">
    <name type="scientific">Candidatus Desulfobia pelagia</name>
    <dbReference type="NCBI Taxonomy" id="2841692"/>
    <lineage>
        <taxon>Bacteria</taxon>
        <taxon>Pseudomonadati</taxon>
        <taxon>Thermodesulfobacteriota</taxon>
        <taxon>Desulfobulbia</taxon>
        <taxon>Desulfobulbales</taxon>
        <taxon>Desulfobulbaceae</taxon>
        <taxon>Candidatus Desulfobia</taxon>
    </lineage>
</organism>
<dbReference type="EMBL" id="JACNJZ010000125">
    <property type="protein sequence ID" value="MBC8318051.1"/>
    <property type="molecule type" value="Genomic_DNA"/>
</dbReference>
<gene>
    <name evidence="5" type="ORF">H8E41_09095</name>
</gene>
<dbReference type="InterPro" id="IPR001789">
    <property type="entry name" value="Sig_transdc_resp-reg_receiver"/>
</dbReference>
<dbReference type="SMART" id="SM00448">
    <property type="entry name" value="REC"/>
    <property type="match status" value="1"/>
</dbReference>
<reference evidence="5 6" key="1">
    <citation type="submission" date="2020-08" db="EMBL/GenBank/DDBJ databases">
        <title>Bridging the membrane lipid divide: bacteria of the FCB group superphylum have the potential to synthesize archaeal ether lipids.</title>
        <authorList>
            <person name="Villanueva L."/>
            <person name="Von Meijenfeldt F.A.B."/>
            <person name="Westbye A.B."/>
            <person name="Yadav S."/>
            <person name="Hopmans E.C."/>
            <person name="Dutilh B.E."/>
            <person name="Sinninghe Damste J.S."/>
        </authorList>
    </citation>
    <scope>NUCLEOTIDE SEQUENCE [LARGE SCALE GENOMIC DNA]</scope>
    <source>
        <strain evidence="5">NIOZ-UU47</strain>
    </source>
</reference>
<name>A0A8J6TCW2_9BACT</name>
<dbReference type="GO" id="GO:0000160">
    <property type="term" value="P:phosphorelay signal transduction system"/>
    <property type="evidence" value="ECO:0007669"/>
    <property type="project" value="UniProtKB-KW"/>
</dbReference>
<sequence>MPTVLVVEDNSDNMVLITRVLEKAGYQSVQADSGEAGVERFLEMVNMGQPPDFVIMDIQLPGISGLEATRKIRESGGNGTIPIIAVTSYALKGDRERAEQSGCTGYIEKPFNPVTLVDELRTIIEKRKK</sequence>
<dbReference type="Proteomes" id="UP000614424">
    <property type="component" value="Unassembled WGS sequence"/>
</dbReference>
<dbReference type="PANTHER" id="PTHR45339">
    <property type="entry name" value="HYBRID SIGNAL TRANSDUCTION HISTIDINE KINASE J"/>
    <property type="match status" value="1"/>
</dbReference>
<evidence type="ECO:0000256" key="1">
    <source>
        <dbReference type="ARBA" id="ARBA00022553"/>
    </source>
</evidence>
<accession>A0A8J6TCW2</accession>
<feature type="modified residue" description="4-aspartylphosphate" evidence="3">
    <location>
        <position position="57"/>
    </location>
</feature>
<dbReference type="PANTHER" id="PTHR45339:SF1">
    <property type="entry name" value="HYBRID SIGNAL TRANSDUCTION HISTIDINE KINASE J"/>
    <property type="match status" value="1"/>
</dbReference>
<dbReference type="SUPFAM" id="SSF52172">
    <property type="entry name" value="CheY-like"/>
    <property type="match status" value="1"/>
</dbReference>
<dbReference type="AlphaFoldDB" id="A0A8J6TCW2"/>